<organism evidence="4 5">
    <name type="scientific">Sediminihaliea albiluteola</name>
    <dbReference type="NCBI Taxonomy" id="2758564"/>
    <lineage>
        <taxon>Bacteria</taxon>
        <taxon>Pseudomonadati</taxon>
        <taxon>Pseudomonadota</taxon>
        <taxon>Gammaproteobacteria</taxon>
        <taxon>Cellvibrionales</taxon>
        <taxon>Halieaceae</taxon>
        <taxon>Sediminihaliea</taxon>
    </lineage>
</organism>
<feature type="compositionally biased region" description="Basic and acidic residues" evidence="2">
    <location>
        <begin position="698"/>
        <end position="710"/>
    </location>
</feature>
<dbReference type="Gene3D" id="3.40.50.300">
    <property type="entry name" value="P-loop containing nucleotide triphosphate hydrolases"/>
    <property type="match status" value="2"/>
</dbReference>
<feature type="region of interest" description="Disordered" evidence="2">
    <location>
        <begin position="640"/>
        <end position="662"/>
    </location>
</feature>
<dbReference type="GO" id="GO:0016887">
    <property type="term" value="F:ATP hydrolysis activity"/>
    <property type="evidence" value="ECO:0007669"/>
    <property type="project" value="InterPro"/>
</dbReference>
<keyword evidence="1" id="KW-0175">Coiled coil</keyword>
<feature type="coiled-coil region" evidence="1">
    <location>
        <begin position="380"/>
        <end position="493"/>
    </location>
</feature>
<evidence type="ECO:0000313" key="4">
    <source>
        <dbReference type="EMBL" id="MBA6412222.1"/>
    </source>
</evidence>
<feature type="region of interest" description="Disordered" evidence="2">
    <location>
        <begin position="698"/>
        <end position="759"/>
    </location>
</feature>
<gene>
    <name evidence="4" type="ORF">H2508_03775</name>
</gene>
<comment type="caution">
    <text evidence="4">The sequence shown here is derived from an EMBL/GenBank/DDBJ whole genome shotgun (WGS) entry which is preliminary data.</text>
</comment>
<dbReference type="PANTHER" id="PTHR32114:SF2">
    <property type="entry name" value="ABC TRANSPORTER ABCH.3"/>
    <property type="match status" value="1"/>
</dbReference>
<feature type="coiled-coil region" evidence="1">
    <location>
        <begin position="224"/>
        <end position="342"/>
    </location>
</feature>
<evidence type="ECO:0000256" key="2">
    <source>
        <dbReference type="SAM" id="MobiDB-lite"/>
    </source>
</evidence>
<feature type="region of interest" description="Disordered" evidence="2">
    <location>
        <begin position="512"/>
        <end position="535"/>
    </location>
</feature>
<proteinExistence type="predicted"/>
<dbReference type="Pfam" id="PF13558">
    <property type="entry name" value="SbcC_Walker_B"/>
    <property type="match status" value="1"/>
</dbReference>
<keyword evidence="5" id="KW-1185">Reference proteome</keyword>
<dbReference type="InterPro" id="IPR027417">
    <property type="entry name" value="P-loop_NTPase"/>
</dbReference>
<dbReference type="SUPFAM" id="SSF52540">
    <property type="entry name" value="P-loop containing nucleoside triphosphate hydrolases"/>
    <property type="match status" value="1"/>
</dbReference>
<sequence>MRPLTLRMQAFGPFAATEEINFADLGNAPLFLINGPTGSGKTTILDAICYALYGSTTGAEREAAQMRCQHSPPELLTEVSLSFALGRHRYQITRSPDQLRPKQRGEGLTEHKSRAELYRLGEDGSTESGSLLVEQKVLDANRYIKDIIGMSAEQFRQVMVLPQGQFRKLLLASSQERESIFQSLFQTGIYKRIEERLKQSAASIRRDHEDGLTLLRGILSSGEVEDEKSLLAELQQRQQDLSLAEQDYQSLYQQWQQAERQLTKAKQLEATLARLKTAQQSRDQLESQAASVQQQRQQVKLAQAAQLIEPVLLRLQESTEALTKAEQKLSTARAELASAKQTKSNAAELLAAEQARQPEREALKSTLNDLRRYVPRLEVLQAAREALRAQQEALDTCQREQRRAQQQLDSLRDEELAVLAEIENLRGKVERATGLELQIARCKQAVEQAQALERLQAQLQSLQQQLIKSEQQKQQQHAQVEEEDRKLRQLRRAWHLGQARVLADSLQEGQPCPVCGSESHPAPATETGDKGQSDWLETPDEEILEAQERCLQSAQQKLSECERELASLGSQQQAQEQQQQQLLDKFDGQAAPESESLRAELKALQQDLRQREQHSQLLAAAEQRQKSLKQALSEAEQALGNNATKESEARVALTQKSSQVAHLEDELPEDYREQGQLAAALKESEARLQAMESAWQKAETDFAEADRKQEGAQATEKALSQTLQQQRERQQGSQEGFKQALAESPFASEQERSAAAMERQELEKLQRKVEDYDAAVSQIRTTVETLEQETQGRELADVQVLSGAELSAREQRDAAQLALQNQRQRLNTLESTQAKLQAQRKANQALEQRYQVVGTLADVATGSTGAKISLQRYVLGVLLDDVLVQASLRLSKMSGGRYQLIRKLDANKGRRAAGLDLEVHDDFSGSARPVATLSGGESFMAALSLALGLSDVVQSQTGGIALDTLFVDEGFGSLDSEALELAINTLMELQKAGRMVGIISHVSELKEQMDLRIDLQGGREGSSLRIVSPFK</sequence>
<evidence type="ECO:0000313" key="5">
    <source>
        <dbReference type="Proteomes" id="UP000539350"/>
    </source>
</evidence>
<evidence type="ECO:0000259" key="3">
    <source>
        <dbReference type="Pfam" id="PF13476"/>
    </source>
</evidence>
<dbReference type="PANTHER" id="PTHR32114">
    <property type="entry name" value="ABC TRANSPORTER ABCH.3"/>
    <property type="match status" value="1"/>
</dbReference>
<evidence type="ECO:0000256" key="1">
    <source>
        <dbReference type="SAM" id="Coils"/>
    </source>
</evidence>
<protein>
    <submittedName>
        <fullName evidence="4">SMC family ATPase</fullName>
    </submittedName>
</protein>
<dbReference type="EMBL" id="JACFXU010000013">
    <property type="protein sequence ID" value="MBA6412222.1"/>
    <property type="molecule type" value="Genomic_DNA"/>
</dbReference>
<dbReference type="InterPro" id="IPR038729">
    <property type="entry name" value="Rad50/SbcC_AAA"/>
</dbReference>
<feature type="compositionally biased region" description="Low complexity" evidence="2">
    <location>
        <begin position="719"/>
        <end position="736"/>
    </location>
</feature>
<dbReference type="RefSeq" id="WP_182169035.1">
    <property type="nucleotide sequence ID" value="NZ_JACFXU010000013.1"/>
</dbReference>
<accession>A0A7W2YIM9</accession>
<dbReference type="GO" id="GO:0006302">
    <property type="term" value="P:double-strand break repair"/>
    <property type="evidence" value="ECO:0007669"/>
    <property type="project" value="InterPro"/>
</dbReference>
<name>A0A7W2YIM9_9GAMM</name>
<reference evidence="4 5" key="1">
    <citation type="submission" date="2020-07" db="EMBL/GenBank/DDBJ databases">
        <title>Halieaceae bacterium, F7430, whole genome shotgun sequencing project.</title>
        <authorList>
            <person name="Jiang S."/>
            <person name="Liu Z.W."/>
            <person name="Du Z.J."/>
        </authorList>
    </citation>
    <scope>NUCLEOTIDE SEQUENCE [LARGE SCALE GENOMIC DNA]</scope>
    <source>
        <strain evidence="4 5">F7430</strain>
    </source>
</reference>
<dbReference type="Pfam" id="PF13476">
    <property type="entry name" value="AAA_23"/>
    <property type="match status" value="1"/>
</dbReference>
<dbReference type="Proteomes" id="UP000539350">
    <property type="component" value="Unassembled WGS sequence"/>
</dbReference>
<dbReference type="AlphaFoldDB" id="A0A7W2YIM9"/>
<feature type="domain" description="Rad50/SbcC-type AAA" evidence="3">
    <location>
        <begin position="6"/>
        <end position="248"/>
    </location>
</feature>